<keyword evidence="1" id="KW-0472">Membrane</keyword>
<dbReference type="RefSeq" id="XP_039126455.1">
    <property type="nucleotide sequence ID" value="XM_039270521.1"/>
</dbReference>
<protein>
    <submittedName>
        <fullName evidence="3">Uncharacterized protein LOC120262419</fullName>
    </submittedName>
</protein>
<feature type="transmembrane region" description="Helical" evidence="1">
    <location>
        <begin position="39"/>
        <end position="64"/>
    </location>
</feature>
<dbReference type="Pfam" id="PF11820">
    <property type="entry name" value="DUF3339"/>
    <property type="match status" value="1"/>
</dbReference>
<keyword evidence="1" id="KW-1133">Transmembrane helix</keyword>
<accession>A0AB40BHA2</accession>
<dbReference type="PANTHER" id="PTHR33128:SF55">
    <property type="entry name" value="TRANSMEMBRANE PROTEIN"/>
    <property type="match status" value="1"/>
</dbReference>
<name>A0AB40BHA2_DIOCR</name>
<organism evidence="2 3">
    <name type="scientific">Dioscorea cayennensis subsp. rotundata</name>
    <name type="common">White Guinea yam</name>
    <name type="synonym">Dioscorea rotundata</name>
    <dbReference type="NCBI Taxonomy" id="55577"/>
    <lineage>
        <taxon>Eukaryota</taxon>
        <taxon>Viridiplantae</taxon>
        <taxon>Streptophyta</taxon>
        <taxon>Embryophyta</taxon>
        <taxon>Tracheophyta</taxon>
        <taxon>Spermatophyta</taxon>
        <taxon>Magnoliopsida</taxon>
        <taxon>Liliopsida</taxon>
        <taxon>Dioscoreales</taxon>
        <taxon>Dioscoreaceae</taxon>
        <taxon>Dioscorea</taxon>
    </lineage>
</organism>
<proteinExistence type="predicted"/>
<evidence type="ECO:0000313" key="3">
    <source>
        <dbReference type="RefSeq" id="XP_039126455.1"/>
    </source>
</evidence>
<dbReference type="Proteomes" id="UP001515500">
    <property type="component" value="Chromosome 5"/>
</dbReference>
<keyword evidence="2" id="KW-1185">Reference proteome</keyword>
<dbReference type="AlphaFoldDB" id="A0AB40BHA2"/>
<evidence type="ECO:0000313" key="2">
    <source>
        <dbReference type="Proteomes" id="UP001515500"/>
    </source>
</evidence>
<dbReference type="GeneID" id="120262419"/>
<dbReference type="InterPro" id="IPR021775">
    <property type="entry name" value="DUF3339"/>
</dbReference>
<dbReference type="PANTHER" id="PTHR33128">
    <property type="entry name" value="OS05G0103400 PROTEIN"/>
    <property type="match status" value="1"/>
</dbReference>
<evidence type="ECO:0000256" key="1">
    <source>
        <dbReference type="SAM" id="Phobius"/>
    </source>
</evidence>
<gene>
    <name evidence="3" type="primary">LOC120262419</name>
</gene>
<reference evidence="3" key="1">
    <citation type="submission" date="2025-08" db="UniProtKB">
        <authorList>
            <consortium name="RefSeq"/>
        </authorList>
    </citation>
    <scope>IDENTIFICATION</scope>
</reference>
<sequence>MSDWGPAVLFILLSPGLMFQLSGKSKVMEFGNFQTSGISILVHAVIFFALIVIFLLAVGVHLYIGT</sequence>
<keyword evidence="1" id="KW-0812">Transmembrane</keyword>